<feature type="compositionally biased region" description="Polar residues" evidence="1">
    <location>
        <begin position="25"/>
        <end position="50"/>
    </location>
</feature>
<evidence type="ECO:0000256" key="1">
    <source>
        <dbReference type="SAM" id="MobiDB-lite"/>
    </source>
</evidence>
<feature type="compositionally biased region" description="Polar residues" evidence="1">
    <location>
        <begin position="437"/>
        <end position="446"/>
    </location>
</feature>
<gene>
    <name evidence="2" type="ORF">M413DRAFT_242335</name>
</gene>
<feature type="compositionally biased region" description="Low complexity" evidence="1">
    <location>
        <begin position="750"/>
        <end position="776"/>
    </location>
</feature>
<name>A0A0C3BP88_HEBCY</name>
<evidence type="ECO:0000313" key="3">
    <source>
        <dbReference type="Proteomes" id="UP000053424"/>
    </source>
</evidence>
<proteinExistence type="predicted"/>
<feature type="compositionally biased region" description="Basic and acidic residues" evidence="1">
    <location>
        <begin position="556"/>
        <end position="574"/>
    </location>
</feature>
<feature type="region of interest" description="Disordered" evidence="1">
    <location>
        <begin position="731"/>
        <end position="776"/>
    </location>
</feature>
<accession>A0A0C3BP88</accession>
<dbReference type="HOGENOM" id="CLU_407114_0_0_1"/>
<feature type="compositionally biased region" description="Basic and acidic residues" evidence="1">
    <location>
        <begin position="93"/>
        <end position="105"/>
    </location>
</feature>
<protein>
    <submittedName>
        <fullName evidence="2">Uncharacterized protein</fullName>
    </submittedName>
</protein>
<sequence>MADHRNYSYSSAGPSHKQPADPMQRTLTRNSQQTHHSVADSTASRIQNHGQPGRPMLPPPSIETPFAERPRPPRPLPNPHQRPLHVVNVPDTPFRENEEHQETVDGDRMEFGYHRNAAELGNSAATSSAPSAAFVHPPKKKVFVGGFVKRIRRLPKTMFGYGAGIGRSDRDKLQRSGTLLTDATSTSATGTTGNTLPVYSTNPPTPVVTHGRSGLRVPYTAGLLLSTPREPPIPESPPPDVVRLSSNRVSVPDNFGDEENGRLPVGPDRLTRKPTNELPYGRQADRATVMLYHDQSRYYEEDRLVPPPVPPAVSRQPSGVSAISYVADPLPLQPVRPSSFHSSHTVTLPPLEMPKRAPTPGPNGPRVSYASQAVPAQSIPQSLIPGPHPSPGPPTQVELQSVQSSLMQQVNPPPQPTEDVQSPVTAHPKHTDDYRKMTTSPSPTSHNTFATGSSYYDPSFSSQLNPVERFFATLYRMPWISHDRITVDYLPGTGAGVRRKRKMKPISSWYRSVLSRSSRNSTLDALSNGTMMEASPRSNLRASLALILGSPSSRQSPDRQRSKGHRSHAESKDSHPRHHRSSRRRHRTHHSHTHTERIRTTTSVDTVEKDGYVRTESSPLIPSMYPYHYPPYPYPSYPGFPVPAPGPTIGDERLSKESHKRASLSPRGPRAVPQQSPMFYAPAPGYASYQPMIAPPLPPLPPPHVYFLQSPILSPTYGGVVASVPPALVPGGVHENGHAHGSQHGGGGQVQQQVQPAAVSSGSGSGQSVPGAFSIP</sequence>
<feature type="compositionally biased region" description="Basic residues" evidence="1">
    <location>
        <begin position="575"/>
        <end position="592"/>
    </location>
</feature>
<reference evidence="3" key="2">
    <citation type="submission" date="2015-01" db="EMBL/GenBank/DDBJ databases">
        <title>Evolutionary Origins and Diversification of the Mycorrhizal Mutualists.</title>
        <authorList>
            <consortium name="DOE Joint Genome Institute"/>
            <consortium name="Mycorrhizal Genomics Consortium"/>
            <person name="Kohler A."/>
            <person name="Kuo A."/>
            <person name="Nagy L.G."/>
            <person name="Floudas D."/>
            <person name="Copeland A."/>
            <person name="Barry K.W."/>
            <person name="Cichocki N."/>
            <person name="Veneault-Fourrey C."/>
            <person name="LaButti K."/>
            <person name="Lindquist E.A."/>
            <person name="Lipzen A."/>
            <person name="Lundell T."/>
            <person name="Morin E."/>
            <person name="Murat C."/>
            <person name="Riley R."/>
            <person name="Ohm R."/>
            <person name="Sun H."/>
            <person name="Tunlid A."/>
            <person name="Henrissat B."/>
            <person name="Grigoriev I.V."/>
            <person name="Hibbett D.S."/>
            <person name="Martin F."/>
        </authorList>
    </citation>
    <scope>NUCLEOTIDE SEQUENCE [LARGE SCALE GENOMIC DNA]</scope>
    <source>
        <strain evidence="3">h7</strain>
    </source>
</reference>
<feature type="region of interest" description="Disordered" evidence="1">
    <location>
        <begin position="182"/>
        <end position="213"/>
    </location>
</feature>
<feature type="compositionally biased region" description="Polar residues" evidence="1">
    <location>
        <begin position="369"/>
        <end position="381"/>
    </location>
</feature>
<dbReference type="Proteomes" id="UP000053424">
    <property type="component" value="Unassembled WGS sequence"/>
</dbReference>
<evidence type="ECO:0000313" key="2">
    <source>
        <dbReference type="EMBL" id="KIM38495.1"/>
    </source>
</evidence>
<reference evidence="2 3" key="1">
    <citation type="submission" date="2014-04" db="EMBL/GenBank/DDBJ databases">
        <authorList>
            <consortium name="DOE Joint Genome Institute"/>
            <person name="Kuo A."/>
            <person name="Gay G."/>
            <person name="Dore J."/>
            <person name="Kohler A."/>
            <person name="Nagy L.G."/>
            <person name="Floudas D."/>
            <person name="Copeland A."/>
            <person name="Barry K.W."/>
            <person name="Cichocki N."/>
            <person name="Veneault-Fourrey C."/>
            <person name="LaButti K."/>
            <person name="Lindquist E.A."/>
            <person name="Lipzen A."/>
            <person name="Lundell T."/>
            <person name="Morin E."/>
            <person name="Murat C."/>
            <person name="Sun H."/>
            <person name="Tunlid A."/>
            <person name="Henrissat B."/>
            <person name="Grigoriev I.V."/>
            <person name="Hibbett D.S."/>
            <person name="Martin F."/>
            <person name="Nordberg H.P."/>
            <person name="Cantor M.N."/>
            <person name="Hua S.X."/>
        </authorList>
    </citation>
    <scope>NUCLEOTIDE SEQUENCE [LARGE SCALE GENOMIC DNA]</scope>
    <source>
        <strain evidence="3">h7</strain>
    </source>
</reference>
<dbReference type="STRING" id="686832.A0A0C3BP88"/>
<dbReference type="AlphaFoldDB" id="A0A0C3BP88"/>
<feature type="compositionally biased region" description="Low complexity" evidence="1">
    <location>
        <begin position="396"/>
        <end position="410"/>
    </location>
</feature>
<feature type="region of interest" description="Disordered" evidence="1">
    <location>
        <begin position="647"/>
        <end position="676"/>
    </location>
</feature>
<feature type="compositionally biased region" description="Low complexity" evidence="1">
    <location>
        <begin position="182"/>
        <end position="196"/>
    </location>
</feature>
<keyword evidence="3" id="KW-1185">Reference proteome</keyword>
<dbReference type="EMBL" id="KN831790">
    <property type="protein sequence ID" value="KIM38495.1"/>
    <property type="molecule type" value="Genomic_DNA"/>
</dbReference>
<feature type="region of interest" description="Disordered" evidence="1">
    <location>
        <begin position="336"/>
        <end position="446"/>
    </location>
</feature>
<organism evidence="2 3">
    <name type="scientific">Hebeloma cylindrosporum</name>
    <dbReference type="NCBI Taxonomy" id="76867"/>
    <lineage>
        <taxon>Eukaryota</taxon>
        <taxon>Fungi</taxon>
        <taxon>Dikarya</taxon>
        <taxon>Basidiomycota</taxon>
        <taxon>Agaricomycotina</taxon>
        <taxon>Agaricomycetes</taxon>
        <taxon>Agaricomycetidae</taxon>
        <taxon>Agaricales</taxon>
        <taxon>Agaricineae</taxon>
        <taxon>Hymenogastraceae</taxon>
        <taxon>Hebeloma</taxon>
    </lineage>
</organism>
<feature type="region of interest" description="Disordered" evidence="1">
    <location>
        <begin position="250"/>
        <end position="278"/>
    </location>
</feature>
<dbReference type="OrthoDB" id="3058472at2759"/>
<feature type="region of interest" description="Disordered" evidence="1">
    <location>
        <begin position="1"/>
        <end position="105"/>
    </location>
</feature>
<feature type="region of interest" description="Disordered" evidence="1">
    <location>
        <begin position="549"/>
        <end position="605"/>
    </location>
</feature>